<evidence type="ECO:0000313" key="2">
    <source>
        <dbReference type="EMBL" id="CEI67156.1"/>
    </source>
</evidence>
<dbReference type="EMBL" id="LN649229">
    <property type="protein sequence ID" value="CEI67156.1"/>
    <property type="molecule type" value="Genomic_DNA"/>
</dbReference>
<evidence type="ECO:0000256" key="1">
    <source>
        <dbReference type="SAM" id="MobiDB-lite"/>
    </source>
</evidence>
<keyword evidence="3" id="KW-1185">Reference proteome</keyword>
<dbReference type="AlphaFoldDB" id="A0A2L2TT69"/>
<feature type="compositionally biased region" description="Polar residues" evidence="1">
    <location>
        <begin position="36"/>
        <end position="47"/>
    </location>
</feature>
<name>A0A2L2TT69_9HYPO</name>
<reference evidence="3" key="1">
    <citation type="submission" date="2014-10" db="EMBL/GenBank/DDBJ databases">
        <authorList>
            <person name="King R."/>
        </authorList>
    </citation>
    <scope>NUCLEOTIDE SEQUENCE [LARGE SCALE GENOMIC DNA]</scope>
    <source>
        <strain evidence="3">A3/5</strain>
    </source>
</reference>
<organism evidence="2 3">
    <name type="scientific">Fusarium venenatum</name>
    <dbReference type="NCBI Taxonomy" id="56646"/>
    <lineage>
        <taxon>Eukaryota</taxon>
        <taxon>Fungi</taxon>
        <taxon>Dikarya</taxon>
        <taxon>Ascomycota</taxon>
        <taxon>Pezizomycotina</taxon>
        <taxon>Sordariomycetes</taxon>
        <taxon>Hypocreomycetidae</taxon>
        <taxon>Hypocreales</taxon>
        <taxon>Nectriaceae</taxon>
        <taxon>Fusarium</taxon>
    </lineage>
</organism>
<feature type="compositionally biased region" description="Basic and acidic residues" evidence="1">
    <location>
        <begin position="22"/>
        <end position="31"/>
    </location>
</feature>
<accession>A0A2L2TT69</accession>
<sequence length="74" mass="8146">MEHAHQQVTATIMTLSGLKKTGTSERVDIRHGPGKPSQSPNTTQTPSKPNPIASYLACFLQASIWTWGPFQRLL</sequence>
<evidence type="ECO:0000313" key="3">
    <source>
        <dbReference type="Proteomes" id="UP000245910"/>
    </source>
</evidence>
<dbReference type="Proteomes" id="UP000245910">
    <property type="component" value="Chromosome I"/>
</dbReference>
<feature type="compositionally biased region" description="Polar residues" evidence="1">
    <location>
        <begin position="1"/>
        <end position="14"/>
    </location>
</feature>
<protein>
    <submittedName>
        <fullName evidence="2">Uncharacterized protein</fullName>
    </submittedName>
</protein>
<feature type="region of interest" description="Disordered" evidence="1">
    <location>
        <begin position="1"/>
        <end position="49"/>
    </location>
</feature>
<proteinExistence type="predicted"/>